<proteinExistence type="predicted"/>
<dbReference type="InterPro" id="IPR000843">
    <property type="entry name" value="HTH_LacI"/>
</dbReference>
<dbReference type="Gene3D" id="1.10.260.40">
    <property type="entry name" value="lambda repressor-like DNA-binding domains"/>
    <property type="match status" value="1"/>
</dbReference>
<dbReference type="GO" id="GO:0003677">
    <property type="term" value="F:DNA binding"/>
    <property type="evidence" value="ECO:0007669"/>
    <property type="project" value="UniProtKB-KW"/>
</dbReference>
<keyword evidence="1" id="KW-0805">Transcription regulation</keyword>
<evidence type="ECO:0000256" key="2">
    <source>
        <dbReference type="ARBA" id="ARBA00023125"/>
    </source>
</evidence>
<dbReference type="Pfam" id="PF13377">
    <property type="entry name" value="Peripla_BP_3"/>
    <property type="match status" value="1"/>
</dbReference>
<evidence type="ECO:0000256" key="4">
    <source>
        <dbReference type="SAM" id="MobiDB-lite"/>
    </source>
</evidence>
<evidence type="ECO:0000313" key="7">
    <source>
        <dbReference type="Proteomes" id="UP001597277"/>
    </source>
</evidence>
<comment type="caution">
    <text evidence="6">The sequence shown here is derived from an EMBL/GenBank/DDBJ whole genome shotgun (WGS) entry which is preliminary data.</text>
</comment>
<dbReference type="RefSeq" id="WP_388006478.1">
    <property type="nucleotide sequence ID" value="NZ_JBHUEE010000005.1"/>
</dbReference>
<dbReference type="Gene3D" id="3.40.50.2300">
    <property type="match status" value="2"/>
</dbReference>
<keyword evidence="7" id="KW-1185">Reference proteome</keyword>
<keyword evidence="3" id="KW-0804">Transcription</keyword>
<feature type="domain" description="HTH lacI-type" evidence="5">
    <location>
        <begin position="15"/>
        <end position="69"/>
    </location>
</feature>
<sequence length="356" mass="38340">MSQSEDVPRRRSRRPSVKDVAERAGVSWKTVSNVVNNRSNVRPETRARVEEAIAALGYRTSLAGRQLRQGRTHLLAVALPDLTMPYFAALAHNIIAAAESRGYTVLINETNGNPATERYVAGGFDAQFADGIILRPEGLDSAHVTSSHGPLPLVLLGERADGSHLDHVIIDNQRSGREITAHVLGLGRTSPVFVGAEEGRRFGPGWLRMLGFRDALEDAGGSVERSRVLPARRFDRESGVRAAEALLADGPDFDAVVCANDLIAVGVMYALRRHGVRIPDDAVVTGWDDAPEGAYSNPTLTTVAPDITASAERAVEALIRRIEEPDAPAEELRVGHRLVLRESTLGADAAHLPGDA</sequence>
<gene>
    <name evidence="6" type="ORF">ACFSE6_10945</name>
</gene>
<dbReference type="InterPro" id="IPR046335">
    <property type="entry name" value="LacI/GalR-like_sensor"/>
</dbReference>
<evidence type="ECO:0000256" key="3">
    <source>
        <dbReference type="ARBA" id="ARBA00023163"/>
    </source>
</evidence>
<reference evidence="7" key="1">
    <citation type="journal article" date="2019" name="Int. J. Syst. Evol. Microbiol.">
        <title>The Global Catalogue of Microorganisms (GCM) 10K type strain sequencing project: providing services to taxonomists for standard genome sequencing and annotation.</title>
        <authorList>
            <consortium name="The Broad Institute Genomics Platform"/>
            <consortium name="The Broad Institute Genome Sequencing Center for Infectious Disease"/>
            <person name="Wu L."/>
            <person name="Ma J."/>
        </authorList>
    </citation>
    <scope>NUCLEOTIDE SEQUENCE [LARGE SCALE GENOMIC DNA]</scope>
    <source>
        <strain evidence="7">JCM 17130</strain>
    </source>
</reference>
<dbReference type="SUPFAM" id="SSF53822">
    <property type="entry name" value="Periplasmic binding protein-like I"/>
    <property type="match status" value="1"/>
</dbReference>
<dbReference type="CDD" id="cd06267">
    <property type="entry name" value="PBP1_LacI_sugar_binding-like"/>
    <property type="match status" value="1"/>
</dbReference>
<dbReference type="EMBL" id="JBHUEE010000005">
    <property type="protein sequence ID" value="MFD1718354.1"/>
    <property type="molecule type" value="Genomic_DNA"/>
</dbReference>
<dbReference type="Proteomes" id="UP001597277">
    <property type="component" value="Unassembled WGS sequence"/>
</dbReference>
<dbReference type="PROSITE" id="PS00356">
    <property type="entry name" value="HTH_LACI_1"/>
    <property type="match status" value="1"/>
</dbReference>
<dbReference type="SUPFAM" id="SSF47413">
    <property type="entry name" value="lambda repressor-like DNA-binding domains"/>
    <property type="match status" value="1"/>
</dbReference>
<feature type="region of interest" description="Disordered" evidence="4">
    <location>
        <begin position="1"/>
        <end position="22"/>
    </location>
</feature>
<dbReference type="CDD" id="cd01392">
    <property type="entry name" value="HTH_LacI"/>
    <property type="match status" value="1"/>
</dbReference>
<evidence type="ECO:0000259" key="5">
    <source>
        <dbReference type="PROSITE" id="PS50932"/>
    </source>
</evidence>
<dbReference type="PROSITE" id="PS50932">
    <property type="entry name" value="HTH_LACI_2"/>
    <property type="match status" value="1"/>
</dbReference>
<dbReference type="Pfam" id="PF00356">
    <property type="entry name" value="LacI"/>
    <property type="match status" value="1"/>
</dbReference>
<organism evidence="6 7">
    <name type="scientific">Georgenia deserti</name>
    <dbReference type="NCBI Taxonomy" id="2093781"/>
    <lineage>
        <taxon>Bacteria</taxon>
        <taxon>Bacillati</taxon>
        <taxon>Actinomycetota</taxon>
        <taxon>Actinomycetes</taxon>
        <taxon>Micrococcales</taxon>
        <taxon>Bogoriellaceae</taxon>
        <taxon>Georgenia</taxon>
    </lineage>
</organism>
<evidence type="ECO:0000313" key="6">
    <source>
        <dbReference type="EMBL" id="MFD1718354.1"/>
    </source>
</evidence>
<accession>A0ABW4L5B2</accession>
<dbReference type="InterPro" id="IPR010982">
    <property type="entry name" value="Lambda_DNA-bd_dom_sf"/>
</dbReference>
<dbReference type="InterPro" id="IPR028082">
    <property type="entry name" value="Peripla_BP_I"/>
</dbReference>
<name>A0ABW4L5B2_9MICO</name>
<keyword evidence="2 6" id="KW-0238">DNA-binding</keyword>
<evidence type="ECO:0000256" key="1">
    <source>
        <dbReference type="ARBA" id="ARBA00023015"/>
    </source>
</evidence>
<dbReference type="SMART" id="SM00354">
    <property type="entry name" value="HTH_LACI"/>
    <property type="match status" value="1"/>
</dbReference>
<dbReference type="PANTHER" id="PTHR30146">
    <property type="entry name" value="LACI-RELATED TRANSCRIPTIONAL REPRESSOR"/>
    <property type="match status" value="1"/>
</dbReference>
<protein>
    <submittedName>
        <fullName evidence="6">LacI family DNA-binding transcriptional regulator</fullName>
    </submittedName>
</protein>
<dbReference type="PANTHER" id="PTHR30146:SF109">
    <property type="entry name" value="HTH-TYPE TRANSCRIPTIONAL REGULATOR GALS"/>
    <property type="match status" value="1"/>
</dbReference>